<dbReference type="InterPro" id="IPR010496">
    <property type="entry name" value="AL/BT2_dom"/>
</dbReference>
<dbReference type="RefSeq" id="WP_130022582.1">
    <property type="nucleotide sequence ID" value="NZ_SEWF01000028.1"/>
</dbReference>
<evidence type="ECO:0000313" key="4">
    <source>
        <dbReference type="Proteomes" id="UP000293162"/>
    </source>
</evidence>
<feature type="signal peptide" evidence="1">
    <location>
        <begin position="1"/>
        <end position="26"/>
    </location>
</feature>
<protein>
    <submittedName>
        <fullName evidence="3">DUF1080 domain-containing protein</fullName>
    </submittedName>
</protein>
<evidence type="ECO:0000256" key="1">
    <source>
        <dbReference type="SAM" id="SignalP"/>
    </source>
</evidence>
<dbReference type="Proteomes" id="UP000293162">
    <property type="component" value="Unassembled WGS sequence"/>
</dbReference>
<name>A0A4Q5LWQ6_9BACT</name>
<feature type="chain" id="PRO_5020664734" evidence="1">
    <location>
        <begin position="27"/>
        <end position="315"/>
    </location>
</feature>
<organism evidence="3 4">
    <name type="scientific">Emticicia agri</name>
    <dbReference type="NCBI Taxonomy" id="2492393"/>
    <lineage>
        <taxon>Bacteria</taxon>
        <taxon>Pseudomonadati</taxon>
        <taxon>Bacteroidota</taxon>
        <taxon>Cytophagia</taxon>
        <taxon>Cytophagales</taxon>
        <taxon>Leadbetterellaceae</taxon>
        <taxon>Emticicia</taxon>
    </lineage>
</organism>
<keyword evidence="4" id="KW-1185">Reference proteome</keyword>
<comment type="caution">
    <text evidence="3">The sequence shown here is derived from an EMBL/GenBank/DDBJ whole genome shotgun (WGS) entry which is preliminary data.</text>
</comment>
<dbReference type="Gene3D" id="2.60.120.560">
    <property type="entry name" value="Exo-inulinase, domain 1"/>
    <property type="match status" value="1"/>
</dbReference>
<evidence type="ECO:0000313" key="3">
    <source>
        <dbReference type="EMBL" id="RYU94246.1"/>
    </source>
</evidence>
<gene>
    <name evidence="3" type="ORF">EWM59_17650</name>
</gene>
<accession>A0A4Q5LWQ6</accession>
<keyword evidence="1" id="KW-0732">Signal</keyword>
<feature type="domain" description="3-keto-alpha-glucoside-1,2-lyase/3-keto-2-hydroxy-glucal hydratase" evidence="2">
    <location>
        <begin position="146"/>
        <end position="311"/>
    </location>
</feature>
<dbReference type="OrthoDB" id="190957at2"/>
<reference evidence="3 4" key="1">
    <citation type="submission" date="2019-02" db="EMBL/GenBank/DDBJ databases">
        <title>Bacterial novel species Emticicia sp. 17J42-9 isolated from soil.</title>
        <authorList>
            <person name="Jung H.-Y."/>
        </authorList>
    </citation>
    <scope>NUCLEOTIDE SEQUENCE [LARGE SCALE GENOMIC DNA]</scope>
    <source>
        <strain evidence="3 4">17J42-9</strain>
    </source>
</reference>
<dbReference type="Pfam" id="PF06439">
    <property type="entry name" value="3keto-disac_hyd"/>
    <property type="match status" value="1"/>
</dbReference>
<dbReference type="GO" id="GO:0016787">
    <property type="term" value="F:hydrolase activity"/>
    <property type="evidence" value="ECO:0007669"/>
    <property type="project" value="InterPro"/>
</dbReference>
<evidence type="ECO:0000259" key="2">
    <source>
        <dbReference type="Pfam" id="PF06439"/>
    </source>
</evidence>
<dbReference type="EMBL" id="SEWF01000028">
    <property type="protein sequence ID" value="RYU94246.1"/>
    <property type="molecule type" value="Genomic_DNA"/>
</dbReference>
<dbReference type="AlphaFoldDB" id="A0A4Q5LWQ6"/>
<sequence>MTTRFQKFASIFSALCIIGHTLSAQLAPIKHIEGRWDITVTGKDGKTSPSWLEVNHSGVKYLNGHFVGSGGSARPISRINFEGDRVSFSIPPQWDAAEKDLVVEGVLSGDKITGTMNTPNGEIMNWVGVRAPKLNSTRTPVWGAPIKLFNGKNLDGWQATGANNQWIVENGILKSPKSGSNLRSTQTFNDFKLHVEFRYPKESNSGVYLRGRYEVQVTDSEGRDPLKDQLGAVYGFIAPLEMPAKPAGEWQSFDITLVGRVVTVVLNGKTIIYKNEIPGITGGALDSNEGEPGPIFFQGDHGPIEYRNIVITPAK</sequence>
<proteinExistence type="predicted"/>